<protein>
    <submittedName>
        <fullName evidence="2">Uncharacterized protein</fullName>
    </submittedName>
</protein>
<keyword evidence="3" id="KW-1185">Reference proteome</keyword>
<feature type="transmembrane region" description="Helical" evidence="1">
    <location>
        <begin position="95"/>
        <end position="116"/>
    </location>
</feature>
<keyword evidence="1" id="KW-0472">Membrane</keyword>
<reference evidence="2 3" key="1">
    <citation type="submission" date="2024-10" db="EMBL/GenBank/DDBJ databases">
        <title>The Natural Products Discovery Center: Release of the First 8490 Sequenced Strains for Exploring Actinobacteria Biosynthetic Diversity.</title>
        <authorList>
            <person name="Kalkreuter E."/>
            <person name="Kautsar S.A."/>
            <person name="Yang D."/>
            <person name="Bader C.D."/>
            <person name="Teijaro C.N."/>
            <person name="Fluegel L."/>
            <person name="Davis C.M."/>
            <person name="Simpson J.R."/>
            <person name="Lauterbach L."/>
            <person name="Steele A.D."/>
            <person name="Gui C."/>
            <person name="Meng S."/>
            <person name="Li G."/>
            <person name="Viehrig K."/>
            <person name="Ye F."/>
            <person name="Su P."/>
            <person name="Kiefer A.F."/>
            <person name="Nichols A."/>
            <person name="Cepeda A.J."/>
            <person name="Yan W."/>
            <person name="Fan B."/>
            <person name="Jiang Y."/>
            <person name="Adhikari A."/>
            <person name="Zheng C.-J."/>
            <person name="Schuster L."/>
            <person name="Cowan T.M."/>
            <person name="Smanski M.J."/>
            <person name="Chevrette M.G."/>
            <person name="De Carvalho L.P.S."/>
            <person name="Shen B."/>
        </authorList>
    </citation>
    <scope>NUCLEOTIDE SEQUENCE [LARGE SCALE GENOMIC DNA]</scope>
    <source>
        <strain evidence="2 3">NPDC000087</strain>
    </source>
</reference>
<keyword evidence="1" id="KW-0812">Transmembrane</keyword>
<feature type="transmembrane region" description="Helical" evidence="1">
    <location>
        <begin position="182"/>
        <end position="207"/>
    </location>
</feature>
<comment type="caution">
    <text evidence="2">The sequence shown here is derived from an EMBL/GenBank/DDBJ whole genome shotgun (WGS) entry which is preliminary data.</text>
</comment>
<evidence type="ECO:0000256" key="1">
    <source>
        <dbReference type="SAM" id="Phobius"/>
    </source>
</evidence>
<feature type="transmembrane region" description="Helical" evidence="1">
    <location>
        <begin position="65"/>
        <end position="83"/>
    </location>
</feature>
<name>A0ABW6WVG4_9ACTN</name>
<keyword evidence="1" id="KW-1133">Transmembrane helix</keyword>
<evidence type="ECO:0000313" key="3">
    <source>
        <dbReference type="Proteomes" id="UP001602245"/>
    </source>
</evidence>
<organism evidence="2 3">
    <name type="scientific">Paractinoplanes globisporus</name>
    <dbReference type="NCBI Taxonomy" id="113565"/>
    <lineage>
        <taxon>Bacteria</taxon>
        <taxon>Bacillati</taxon>
        <taxon>Actinomycetota</taxon>
        <taxon>Actinomycetes</taxon>
        <taxon>Micromonosporales</taxon>
        <taxon>Micromonosporaceae</taxon>
        <taxon>Paractinoplanes</taxon>
    </lineage>
</organism>
<feature type="transmembrane region" description="Helical" evidence="1">
    <location>
        <begin position="128"/>
        <end position="148"/>
    </location>
</feature>
<gene>
    <name evidence="2" type="ORF">ACFY35_44690</name>
</gene>
<dbReference type="RefSeq" id="WP_020514404.1">
    <property type="nucleotide sequence ID" value="NZ_JBIAZU010000008.1"/>
</dbReference>
<sequence length="217" mass="22946">MLDQLIRLYPGRWRERYGEELAQLVHDLRPSRPAPRLAADLVRGALHAHLEEGLTMENRRLARQTALIVGIVWLGLSLEILRSNVVFPSTQDDDAVSVLVAYLCVFVALALVGAVAARSGADRRAQAIAGLAAGVAIGALTIATFAVVDNVWLGIVSQQQAKIDGLAHSGGGSMRAYVNQGLVLAMFGLSAMLGLFGVALSLAGGIAGQAWRTRANA</sequence>
<accession>A0ABW6WVG4</accession>
<dbReference type="Proteomes" id="UP001602245">
    <property type="component" value="Unassembled WGS sequence"/>
</dbReference>
<dbReference type="EMBL" id="JBIAZU010000008">
    <property type="protein sequence ID" value="MFF5296579.1"/>
    <property type="molecule type" value="Genomic_DNA"/>
</dbReference>
<proteinExistence type="predicted"/>
<evidence type="ECO:0000313" key="2">
    <source>
        <dbReference type="EMBL" id="MFF5296579.1"/>
    </source>
</evidence>